<organism evidence="2 3">
    <name type="scientific">Stieleria varia</name>
    <dbReference type="NCBI Taxonomy" id="2528005"/>
    <lineage>
        <taxon>Bacteria</taxon>
        <taxon>Pseudomonadati</taxon>
        <taxon>Planctomycetota</taxon>
        <taxon>Planctomycetia</taxon>
        <taxon>Pirellulales</taxon>
        <taxon>Pirellulaceae</taxon>
        <taxon>Stieleria</taxon>
    </lineage>
</organism>
<reference evidence="2 3" key="1">
    <citation type="submission" date="2019-02" db="EMBL/GenBank/DDBJ databases">
        <title>Deep-cultivation of Planctomycetes and their phenomic and genomic characterization uncovers novel biology.</title>
        <authorList>
            <person name="Wiegand S."/>
            <person name="Jogler M."/>
            <person name="Boedeker C."/>
            <person name="Pinto D."/>
            <person name="Vollmers J."/>
            <person name="Rivas-Marin E."/>
            <person name="Kohn T."/>
            <person name="Peeters S.H."/>
            <person name="Heuer A."/>
            <person name="Rast P."/>
            <person name="Oberbeckmann S."/>
            <person name="Bunk B."/>
            <person name="Jeske O."/>
            <person name="Meyerdierks A."/>
            <person name="Storesund J.E."/>
            <person name="Kallscheuer N."/>
            <person name="Luecker S."/>
            <person name="Lage O.M."/>
            <person name="Pohl T."/>
            <person name="Merkel B.J."/>
            <person name="Hornburger P."/>
            <person name="Mueller R.-W."/>
            <person name="Bruemmer F."/>
            <person name="Labrenz M."/>
            <person name="Spormann A.M."/>
            <person name="Op Den Camp H."/>
            <person name="Overmann J."/>
            <person name="Amann R."/>
            <person name="Jetten M.S.M."/>
            <person name="Mascher T."/>
            <person name="Medema M.H."/>
            <person name="Devos D.P."/>
            <person name="Kaster A.-K."/>
            <person name="Ovreas L."/>
            <person name="Rohde M."/>
            <person name="Galperin M.Y."/>
            <person name="Jogler C."/>
        </authorList>
    </citation>
    <scope>NUCLEOTIDE SEQUENCE [LARGE SCALE GENOMIC DNA]</scope>
    <source>
        <strain evidence="2 3">Pla52n</strain>
    </source>
</reference>
<accession>A0A5C6B795</accession>
<feature type="region of interest" description="Disordered" evidence="1">
    <location>
        <begin position="221"/>
        <end position="244"/>
    </location>
</feature>
<sequence length="244" mass="27710">MATLNVDIPRFYCLLRKEFLYDGTAHHGEFVKVCVFGAASVYGRALGFHVLTENGAVIWRLPIHSLCHREDAPARPLDWLQFWDCFSYEVSCIAFDRLANSRVRIRFRDGSSEGGQYMFTLDWFGNEDSEEAGDGGHKCAHVIALDDGNFAAQPNNRIQWFCPAFVTPWKEKPDYLTNTSVWKVERETETSNGFFYDDVDRAACPSQVRLYAKGLRVEQSHVRDPATRANSPASVTQVDKTPND</sequence>
<keyword evidence="3" id="KW-1185">Reference proteome</keyword>
<protein>
    <submittedName>
        <fullName evidence="2">Uncharacterized protein</fullName>
    </submittedName>
</protein>
<comment type="caution">
    <text evidence="2">The sequence shown here is derived from an EMBL/GenBank/DDBJ whole genome shotgun (WGS) entry which is preliminary data.</text>
</comment>
<gene>
    <name evidence="2" type="ORF">Pla52n_03640</name>
</gene>
<dbReference type="AlphaFoldDB" id="A0A5C6B795"/>
<feature type="compositionally biased region" description="Polar residues" evidence="1">
    <location>
        <begin position="228"/>
        <end position="244"/>
    </location>
</feature>
<evidence type="ECO:0000313" key="3">
    <source>
        <dbReference type="Proteomes" id="UP000320176"/>
    </source>
</evidence>
<proteinExistence type="predicted"/>
<dbReference type="RefSeq" id="WP_146517950.1">
    <property type="nucleotide sequence ID" value="NZ_CP151726.1"/>
</dbReference>
<dbReference type="EMBL" id="SJPN01000001">
    <property type="protein sequence ID" value="TWU07790.1"/>
    <property type="molecule type" value="Genomic_DNA"/>
</dbReference>
<evidence type="ECO:0000256" key="1">
    <source>
        <dbReference type="SAM" id="MobiDB-lite"/>
    </source>
</evidence>
<evidence type="ECO:0000313" key="2">
    <source>
        <dbReference type="EMBL" id="TWU07790.1"/>
    </source>
</evidence>
<dbReference type="OrthoDB" id="9913160at2"/>
<dbReference type="Proteomes" id="UP000320176">
    <property type="component" value="Unassembled WGS sequence"/>
</dbReference>
<name>A0A5C6B795_9BACT</name>